<accession>A0A8S1HFL6</accession>
<organism evidence="12 13">
    <name type="scientific">Caenorhabditis auriculariae</name>
    <dbReference type="NCBI Taxonomy" id="2777116"/>
    <lineage>
        <taxon>Eukaryota</taxon>
        <taxon>Metazoa</taxon>
        <taxon>Ecdysozoa</taxon>
        <taxon>Nematoda</taxon>
        <taxon>Chromadorea</taxon>
        <taxon>Rhabditida</taxon>
        <taxon>Rhabditina</taxon>
        <taxon>Rhabditomorpha</taxon>
        <taxon>Rhabditoidea</taxon>
        <taxon>Rhabditidae</taxon>
        <taxon>Peloderinae</taxon>
        <taxon>Caenorhabditis</taxon>
    </lineage>
</organism>
<keyword evidence="5" id="KW-0862">Zinc</keyword>
<feature type="domain" description="C2H2-type" evidence="11">
    <location>
        <begin position="244"/>
        <end position="267"/>
    </location>
</feature>
<evidence type="ECO:0000256" key="7">
    <source>
        <dbReference type="ARBA" id="ARBA00023242"/>
    </source>
</evidence>
<evidence type="ECO:0000256" key="6">
    <source>
        <dbReference type="ARBA" id="ARBA00023125"/>
    </source>
</evidence>
<keyword evidence="13" id="KW-1185">Reference proteome</keyword>
<evidence type="ECO:0000313" key="12">
    <source>
        <dbReference type="EMBL" id="CAD6195466.1"/>
    </source>
</evidence>
<dbReference type="Proteomes" id="UP000835052">
    <property type="component" value="Unassembled WGS sequence"/>
</dbReference>
<feature type="domain" description="C2H2-type" evidence="11">
    <location>
        <begin position="298"/>
        <end position="325"/>
    </location>
</feature>
<evidence type="ECO:0000256" key="10">
    <source>
        <dbReference type="SAM" id="SignalP"/>
    </source>
</evidence>
<keyword evidence="2" id="KW-0479">Metal-binding</keyword>
<dbReference type="GO" id="GO:0000978">
    <property type="term" value="F:RNA polymerase II cis-regulatory region sequence-specific DNA binding"/>
    <property type="evidence" value="ECO:0007669"/>
    <property type="project" value="TreeGrafter"/>
</dbReference>
<keyword evidence="4 9" id="KW-0863">Zinc-finger</keyword>
<keyword evidence="10" id="KW-0732">Signal</keyword>
<keyword evidence="3" id="KW-0677">Repeat</keyword>
<dbReference type="SMART" id="SM00355">
    <property type="entry name" value="ZnF_C2H2"/>
    <property type="match status" value="5"/>
</dbReference>
<sequence length="366" mass="41753">MWYFVFLCTFSLAGATEFFNSKVPPTQVIQVLSRHCRNNAHTCPLSIQETVHFFENIIGVMVHHGVDFNENRYHEIGRILGHLDAGKNADDVIEFDRVYGGAVADLLSRFSEFLATVPDVEKLNFSRNVLRPPPYHLSASRTGDSVDEIRWGKTQRRAALSVCYIFRPSVTGADVQFLDSNSQTRKKKSIFENIDDLISPDFDPTPSSSSPPSKLECPYCQKVYLTFFGLRRHVQFHEEGKLEQQCPHCNKVYKSPGALKMHLKTHSLPCVCESCGKSFSRPWLLKGHRRTHTGEKPFVCESCGRSFADRSNLRAHQQTHSGEKRYRCVHCNQAFARMQVRMRHEAACSHFSNSSSSEKSERRSCE</sequence>
<comment type="similarity">
    <text evidence="8">Belongs to the snail C2H2-type zinc-finger protein family.</text>
</comment>
<dbReference type="GO" id="GO:0000981">
    <property type="term" value="F:DNA-binding transcription factor activity, RNA polymerase II-specific"/>
    <property type="evidence" value="ECO:0007669"/>
    <property type="project" value="TreeGrafter"/>
</dbReference>
<feature type="chain" id="PRO_5035909966" description="C2H2-type domain-containing protein" evidence="10">
    <location>
        <begin position="16"/>
        <end position="366"/>
    </location>
</feature>
<keyword evidence="6" id="KW-0238">DNA-binding</keyword>
<evidence type="ECO:0000256" key="8">
    <source>
        <dbReference type="ARBA" id="ARBA00037948"/>
    </source>
</evidence>
<dbReference type="SUPFAM" id="SSF57667">
    <property type="entry name" value="beta-beta-alpha zinc fingers"/>
    <property type="match status" value="2"/>
</dbReference>
<feature type="domain" description="C2H2-type" evidence="11">
    <location>
        <begin position="270"/>
        <end position="297"/>
    </location>
</feature>
<feature type="domain" description="C2H2-type" evidence="11">
    <location>
        <begin position="326"/>
        <end position="355"/>
    </location>
</feature>
<evidence type="ECO:0000259" key="11">
    <source>
        <dbReference type="PROSITE" id="PS50157"/>
    </source>
</evidence>
<dbReference type="PROSITE" id="PS00028">
    <property type="entry name" value="ZINC_FINGER_C2H2_1"/>
    <property type="match status" value="5"/>
</dbReference>
<gene>
    <name evidence="12" type="ORF">CAUJ_LOCUS11385</name>
</gene>
<protein>
    <recommendedName>
        <fullName evidence="11">C2H2-type domain-containing protein</fullName>
    </recommendedName>
</protein>
<dbReference type="PANTHER" id="PTHR24388">
    <property type="entry name" value="ZINC FINGER PROTEIN"/>
    <property type="match status" value="1"/>
</dbReference>
<dbReference type="OrthoDB" id="5428132at2759"/>
<comment type="subcellular location">
    <subcellularLocation>
        <location evidence="1">Nucleus</location>
    </subcellularLocation>
</comment>
<reference evidence="12" key="1">
    <citation type="submission" date="2020-10" db="EMBL/GenBank/DDBJ databases">
        <authorList>
            <person name="Kikuchi T."/>
        </authorList>
    </citation>
    <scope>NUCLEOTIDE SEQUENCE</scope>
    <source>
        <strain evidence="12">NKZ352</strain>
    </source>
</reference>
<dbReference type="PROSITE" id="PS50157">
    <property type="entry name" value="ZINC_FINGER_C2H2_2"/>
    <property type="match status" value="5"/>
</dbReference>
<dbReference type="InterPro" id="IPR050527">
    <property type="entry name" value="Snail/Krueppel_Znf"/>
</dbReference>
<evidence type="ECO:0000256" key="3">
    <source>
        <dbReference type="ARBA" id="ARBA00022737"/>
    </source>
</evidence>
<dbReference type="Pfam" id="PF00096">
    <property type="entry name" value="zf-C2H2"/>
    <property type="match status" value="3"/>
</dbReference>
<dbReference type="Gene3D" id="3.30.160.60">
    <property type="entry name" value="Classic Zinc Finger"/>
    <property type="match status" value="4"/>
</dbReference>
<evidence type="ECO:0000256" key="4">
    <source>
        <dbReference type="ARBA" id="ARBA00022771"/>
    </source>
</evidence>
<evidence type="ECO:0000313" key="13">
    <source>
        <dbReference type="Proteomes" id="UP000835052"/>
    </source>
</evidence>
<dbReference type="InterPro" id="IPR036236">
    <property type="entry name" value="Znf_C2H2_sf"/>
</dbReference>
<proteinExistence type="inferred from homology"/>
<dbReference type="GO" id="GO:0005634">
    <property type="term" value="C:nucleus"/>
    <property type="evidence" value="ECO:0007669"/>
    <property type="project" value="UniProtKB-SubCell"/>
</dbReference>
<keyword evidence="7" id="KW-0539">Nucleus</keyword>
<dbReference type="FunFam" id="3.30.160.60:FF:000693">
    <property type="entry name" value="Snail family zinc finger 1a"/>
    <property type="match status" value="1"/>
</dbReference>
<feature type="signal peptide" evidence="10">
    <location>
        <begin position="1"/>
        <end position="15"/>
    </location>
</feature>
<evidence type="ECO:0000256" key="1">
    <source>
        <dbReference type="ARBA" id="ARBA00004123"/>
    </source>
</evidence>
<evidence type="ECO:0000256" key="2">
    <source>
        <dbReference type="ARBA" id="ARBA00022723"/>
    </source>
</evidence>
<evidence type="ECO:0000256" key="9">
    <source>
        <dbReference type="PROSITE-ProRule" id="PRU00042"/>
    </source>
</evidence>
<comment type="caution">
    <text evidence="12">The sequence shown here is derived from an EMBL/GenBank/DDBJ whole genome shotgun (WGS) entry which is preliminary data.</text>
</comment>
<feature type="domain" description="C2H2-type" evidence="11">
    <location>
        <begin position="215"/>
        <end position="242"/>
    </location>
</feature>
<dbReference type="AlphaFoldDB" id="A0A8S1HFL6"/>
<name>A0A8S1HFL6_9PELO</name>
<dbReference type="EMBL" id="CAJGYM010000055">
    <property type="protein sequence ID" value="CAD6195466.1"/>
    <property type="molecule type" value="Genomic_DNA"/>
</dbReference>
<dbReference type="InterPro" id="IPR013087">
    <property type="entry name" value="Znf_C2H2_type"/>
</dbReference>
<dbReference type="PANTHER" id="PTHR24388:SF54">
    <property type="entry name" value="PROTEIN ESCARGOT"/>
    <property type="match status" value="1"/>
</dbReference>
<dbReference type="GO" id="GO:0008270">
    <property type="term" value="F:zinc ion binding"/>
    <property type="evidence" value="ECO:0007669"/>
    <property type="project" value="UniProtKB-KW"/>
</dbReference>
<evidence type="ECO:0000256" key="5">
    <source>
        <dbReference type="ARBA" id="ARBA00022833"/>
    </source>
</evidence>
<dbReference type="FunFam" id="3.30.160.60:FF:000043">
    <property type="entry name" value="Scratch family zinc finger 2"/>
    <property type="match status" value="1"/>
</dbReference>